<feature type="non-terminal residue" evidence="2">
    <location>
        <position position="1"/>
    </location>
</feature>
<evidence type="ECO:0000313" key="2">
    <source>
        <dbReference type="EMBL" id="CAI8021589.1"/>
    </source>
</evidence>
<organism evidence="2 3">
    <name type="scientific">Geodia barretti</name>
    <name type="common">Barrett's horny sponge</name>
    <dbReference type="NCBI Taxonomy" id="519541"/>
    <lineage>
        <taxon>Eukaryota</taxon>
        <taxon>Metazoa</taxon>
        <taxon>Porifera</taxon>
        <taxon>Demospongiae</taxon>
        <taxon>Heteroscleromorpha</taxon>
        <taxon>Tetractinellida</taxon>
        <taxon>Astrophorina</taxon>
        <taxon>Geodiidae</taxon>
        <taxon>Geodia</taxon>
    </lineage>
</organism>
<keyword evidence="1" id="KW-0732">Signal</keyword>
<proteinExistence type="predicted"/>
<accession>A0AA35S283</accession>
<protein>
    <recommendedName>
        <fullName evidence="4">Secreted protein</fullName>
    </recommendedName>
</protein>
<comment type="caution">
    <text evidence="2">The sequence shown here is derived from an EMBL/GenBank/DDBJ whole genome shotgun (WGS) entry which is preliminary data.</text>
</comment>
<keyword evidence="3" id="KW-1185">Reference proteome</keyword>
<dbReference type="EMBL" id="CASHTH010001909">
    <property type="protein sequence ID" value="CAI8021589.1"/>
    <property type="molecule type" value="Genomic_DNA"/>
</dbReference>
<evidence type="ECO:0000313" key="3">
    <source>
        <dbReference type="Proteomes" id="UP001174909"/>
    </source>
</evidence>
<feature type="chain" id="PRO_5041315478" description="Secreted protein" evidence="1">
    <location>
        <begin position="31"/>
        <end position="105"/>
    </location>
</feature>
<dbReference type="AlphaFoldDB" id="A0AA35S283"/>
<reference evidence="2" key="1">
    <citation type="submission" date="2023-03" db="EMBL/GenBank/DDBJ databases">
        <authorList>
            <person name="Steffen K."/>
            <person name="Cardenas P."/>
        </authorList>
    </citation>
    <scope>NUCLEOTIDE SEQUENCE</scope>
</reference>
<evidence type="ECO:0008006" key="4">
    <source>
        <dbReference type="Google" id="ProtNLM"/>
    </source>
</evidence>
<evidence type="ECO:0000256" key="1">
    <source>
        <dbReference type="SAM" id="SignalP"/>
    </source>
</evidence>
<name>A0AA35S283_GEOBA</name>
<feature type="signal peptide" evidence="1">
    <location>
        <begin position="1"/>
        <end position="30"/>
    </location>
</feature>
<gene>
    <name evidence="2" type="ORF">GBAR_LOCUS12790</name>
</gene>
<dbReference type="Proteomes" id="UP001174909">
    <property type="component" value="Unassembled WGS sequence"/>
</dbReference>
<sequence>EAAFLDFLKVIVNFLHFIVIAQTCSHESAAARTLFELYFLRFFPVHPLVKAGIFKDMLAVLQLNESGIWFIFRSKKYLCDHIVVTHTAQFGALVTTKTNALMATF</sequence>